<feature type="transmembrane region" description="Helical" evidence="7">
    <location>
        <begin position="66"/>
        <end position="89"/>
    </location>
</feature>
<evidence type="ECO:0000256" key="1">
    <source>
        <dbReference type="ARBA" id="ARBA00004651"/>
    </source>
</evidence>
<dbReference type="PANTHER" id="PTHR30250">
    <property type="entry name" value="PST FAMILY PREDICTED COLANIC ACID TRANSPORTER"/>
    <property type="match status" value="1"/>
</dbReference>
<feature type="transmembrane region" description="Helical" evidence="7">
    <location>
        <begin position="448"/>
        <end position="470"/>
    </location>
</feature>
<dbReference type="EMBL" id="JAGSOV010000028">
    <property type="protein sequence ID" value="MCO1656016.1"/>
    <property type="molecule type" value="Genomic_DNA"/>
</dbReference>
<keyword evidence="5 7" id="KW-0472">Membrane</keyword>
<feature type="transmembrane region" description="Helical" evidence="7">
    <location>
        <begin position="235"/>
        <end position="254"/>
    </location>
</feature>
<protein>
    <recommendedName>
        <fullName evidence="10">O-antigen/teichoic acid export membrane protein</fullName>
    </recommendedName>
</protein>
<evidence type="ECO:0000256" key="5">
    <source>
        <dbReference type="ARBA" id="ARBA00023136"/>
    </source>
</evidence>
<keyword evidence="4 7" id="KW-1133">Transmembrane helix</keyword>
<evidence type="ECO:0000313" key="9">
    <source>
        <dbReference type="Proteomes" id="UP001165283"/>
    </source>
</evidence>
<dbReference type="RefSeq" id="WP_252438339.1">
    <property type="nucleotide sequence ID" value="NZ_JAGSOV010000028.1"/>
</dbReference>
<feature type="transmembrane region" description="Helical" evidence="7">
    <location>
        <begin position="275"/>
        <end position="298"/>
    </location>
</feature>
<evidence type="ECO:0000256" key="7">
    <source>
        <dbReference type="SAM" id="Phobius"/>
    </source>
</evidence>
<feature type="transmembrane region" description="Helical" evidence="7">
    <location>
        <begin position="134"/>
        <end position="157"/>
    </location>
</feature>
<evidence type="ECO:0000256" key="4">
    <source>
        <dbReference type="ARBA" id="ARBA00022989"/>
    </source>
</evidence>
<sequence length="493" mass="52116">MGDGLDDESQFLTQRLPRVLATEPTMPPKPTRPATPAGSTEPSAPPEPDRPAAPDASGKAALSDGLALSVSGAVGSVAGLVSWLIAARMMPQESVGYATAFVSAFLLVAGTAQLNLDAGNMIWLPKSGRRATTLFWRSHAVIVPACVVVGLIYVWFVPSLAETGSGPDWPVWVGVALFVLAAAGWGLWGLHDYTLVVVGKPWWAPGRSIAFAVVRIGLLLALGVSLGPLGVVLSWVIPIVIWAVGSAVVAGYLTRRFSRITDEGWLPTRPEVIGFLAPTTIAHWGTVLLFNQVTVIVIQRFGPAAGAAFFMAWQAVMVIDIAAQRFMQSLSAQLARDPDNAREHIAASRKRLFVIFLPMVVVGILLADLGLQIFGPGYAEAGDVLRLLLIGMIPRLLIAHELGVLQALNEGMAFARLQLASTLLVIAVVVFVPITAADPAAGFQVTELWPLAIGYTAAQLACAAVVLVVARRRRRHDGARTAPGAAAQRSAVG</sequence>
<accession>A0ABT0ZZ73</accession>
<evidence type="ECO:0000313" key="8">
    <source>
        <dbReference type="EMBL" id="MCO1656016.1"/>
    </source>
</evidence>
<feature type="transmembrane region" description="Helical" evidence="7">
    <location>
        <begin position="169"/>
        <end position="188"/>
    </location>
</feature>
<proteinExistence type="predicted"/>
<comment type="caution">
    <text evidence="8">The sequence shown here is derived from an EMBL/GenBank/DDBJ whole genome shotgun (WGS) entry which is preliminary data.</text>
</comment>
<feature type="transmembrane region" description="Helical" evidence="7">
    <location>
        <begin position="352"/>
        <end position="375"/>
    </location>
</feature>
<name>A0ABT0ZZ73_9PSEU</name>
<feature type="transmembrane region" description="Helical" evidence="7">
    <location>
        <begin position="95"/>
        <end position="114"/>
    </location>
</feature>
<gene>
    <name evidence="8" type="ORF">KDL28_13230</name>
</gene>
<feature type="transmembrane region" description="Helical" evidence="7">
    <location>
        <begin position="304"/>
        <end position="323"/>
    </location>
</feature>
<dbReference type="InterPro" id="IPR050833">
    <property type="entry name" value="Poly_Biosynth_Transport"/>
</dbReference>
<dbReference type="PANTHER" id="PTHR30250:SF11">
    <property type="entry name" value="O-ANTIGEN TRANSPORTER-RELATED"/>
    <property type="match status" value="1"/>
</dbReference>
<comment type="subcellular location">
    <subcellularLocation>
        <location evidence="1">Cell membrane</location>
        <topology evidence="1">Multi-pass membrane protein</topology>
    </subcellularLocation>
</comment>
<keyword evidence="2" id="KW-1003">Cell membrane</keyword>
<evidence type="ECO:0008006" key="10">
    <source>
        <dbReference type="Google" id="ProtNLM"/>
    </source>
</evidence>
<feature type="transmembrane region" description="Helical" evidence="7">
    <location>
        <begin position="387"/>
        <end position="405"/>
    </location>
</feature>
<organism evidence="8 9">
    <name type="scientific">Pseudonocardia humida</name>
    <dbReference type="NCBI Taxonomy" id="2800819"/>
    <lineage>
        <taxon>Bacteria</taxon>
        <taxon>Bacillati</taxon>
        <taxon>Actinomycetota</taxon>
        <taxon>Actinomycetes</taxon>
        <taxon>Pseudonocardiales</taxon>
        <taxon>Pseudonocardiaceae</taxon>
        <taxon>Pseudonocardia</taxon>
    </lineage>
</organism>
<evidence type="ECO:0000256" key="2">
    <source>
        <dbReference type="ARBA" id="ARBA00022475"/>
    </source>
</evidence>
<reference evidence="8" key="1">
    <citation type="submission" date="2021-04" db="EMBL/GenBank/DDBJ databases">
        <title>Pseudonocardia sp. nov., isolated from sandy soil of mangrove forest.</title>
        <authorList>
            <person name="Zan Z."/>
            <person name="Huang R."/>
            <person name="Liu W."/>
        </authorList>
    </citation>
    <scope>NUCLEOTIDE SEQUENCE</scope>
    <source>
        <strain evidence="8">S2-4</strain>
    </source>
</reference>
<keyword evidence="3 7" id="KW-0812">Transmembrane</keyword>
<evidence type="ECO:0000256" key="6">
    <source>
        <dbReference type="SAM" id="MobiDB-lite"/>
    </source>
</evidence>
<dbReference type="Proteomes" id="UP001165283">
    <property type="component" value="Unassembled WGS sequence"/>
</dbReference>
<evidence type="ECO:0000256" key="3">
    <source>
        <dbReference type="ARBA" id="ARBA00022692"/>
    </source>
</evidence>
<feature type="region of interest" description="Disordered" evidence="6">
    <location>
        <begin position="1"/>
        <end position="58"/>
    </location>
</feature>
<keyword evidence="9" id="KW-1185">Reference proteome</keyword>
<feature type="transmembrane region" description="Helical" evidence="7">
    <location>
        <begin position="417"/>
        <end position="436"/>
    </location>
</feature>